<evidence type="ECO:0000313" key="8">
    <source>
        <dbReference type="EMBL" id="MBD7959961.1"/>
    </source>
</evidence>
<dbReference type="RefSeq" id="WP_191722384.1">
    <property type="nucleotide sequence ID" value="NZ_JACSQK010000003.1"/>
</dbReference>
<reference evidence="8 9" key="1">
    <citation type="submission" date="2020-08" db="EMBL/GenBank/DDBJ databases">
        <title>A Genomic Blueprint of the Chicken Gut Microbiome.</title>
        <authorList>
            <person name="Gilroy R."/>
            <person name="Ravi A."/>
            <person name="Getino M."/>
            <person name="Pursley I."/>
            <person name="Horton D.L."/>
            <person name="Alikhan N.-F."/>
            <person name="Baker D."/>
            <person name="Gharbi K."/>
            <person name="Hall N."/>
            <person name="Watson M."/>
            <person name="Adriaenssens E.M."/>
            <person name="Foster-Nyarko E."/>
            <person name="Jarju S."/>
            <person name="Secka A."/>
            <person name="Antonio M."/>
            <person name="Oren A."/>
            <person name="Chaudhuri R."/>
            <person name="La Ragione R.M."/>
            <person name="Hildebrand F."/>
            <person name="Pallen M.J."/>
        </authorList>
    </citation>
    <scope>NUCLEOTIDE SEQUENCE [LARGE SCALE GENOMIC DNA]</scope>
    <source>
        <strain evidence="8 9">Sa2CVA6</strain>
    </source>
</reference>
<dbReference type="Pfam" id="PF02706">
    <property type="entry name" value="Wzz"/>
    <property type="match status" value="1"/>
</dbReference>
<evidence type="ECO:0000256" key="4">
    <source>
        <dbReference type="ARBA" id="ARBA00022989"/>
    </source>
</evidence>
<comment type="caution">
    <text evidence="8">The sequence shown here is derived from an EMBL/GenBank/DDBJ whole genome shotgun (WGS) entry which is preliminary data.</text>
</comment>
<keyword evidence="2" id="KW-1003">Cell membrane</keyword>
<keyword evidence="5 6" id="KW-0472">Membrane</keyword>
<comment type="subcellular location">
    <subcellularLocation>
        <location evidence="1">Cell membrane</location>
        <topology evidence="1">Multi-pass membrane protein</topology>
    </subcellularLocation>
</comment>
<evidence type="ECO:0000259" key="7">
    <source>
        <dbReference type="Pfam" id="PF02706"/>
    </source>
</evidence>
<feature type="domain" description="Polysaccharide chain length determinant N-terminal" evidence="7">
    <location>
        <begin position="15"/>
        <end position="68"/>
    </location>
</feature>
<proteinExistence type="predicted"/>
<keyword evidence="3 6" id="KW-0812">Transmembrane</keyword>
<evidence type="ECO:0000256" key="5">
    <source>
        <dbReference type="ARBA" id="ARBA00023136"/>
    </source>
</evidence>
<sequence>MMIKNSANSTLEVEDEIDLLDLLVLLAENIKPLVLIPLIAGIASFGLSFFLPKTYESQSILNPNKSDFSISAAVIASHIKSADMLALVGNKAGLDSNASHAQLIKKMDTLVRVNIGKQDQLITLTTQGGSPESAQNLNNLIWKFTLPNTAPRGSELKNLRDQLEKEKERLDSGLILETSTAKTLKNGNGGEGSARLYSELLVANSDRLKRISNLNSRIEGLTLENLTQQPTLPELEIKPNKSLIAITSTLVAGILILIFIFLQNFSTIAKNTPKQAEKIQRIRMALKFKK</sequence>
<dbReference type="Proteomes" id="UP000634919">
    <property type="component" value="Unassembled WGS sequence"/>
</dbReference>
<dbReference type="PANTHER" id="PTHR32309">
    <property type="entry name" value="TYROSINE-PROTEIN KINASE"/>
    <property type="match status" value="1"/>
</dbReference>
<keyword evidence="9" id="KW-1185">Reference proteome</keyword>
<dbReference type="InterPro" id="IPR050445">
    <property type="entry name" value="Bact_polysacc_biosynth/exp"/>
</dbReference>
<evidence type="ECO:0000256" key="3">
    <source>
        <dbReference type="ARBA" id="ARBA00022692"/>
    </source>
</evidence>
<keyword evidence="4 6" id="KW-1133">Transmembrane helix</keyword>
<organism evidence="8 9">
    <name type="scientific">Comamonas avium</name>
    <dbReference type="NCBI Taxonomy" id="2762231"/>
    <lineage>
        <taxon>Bacteria</taxon>
        <taxon>Pseudomonadati</taxon>
        <taxon>Pseudomonadota</taxon>
        <taxon>Betaproteobacteria</taxon>
        <taxon>Burkholderiales</taxon>
        <taxon>Comamonadaceae</taxon>
        <taxon>Comamonas</taxon>
    </lineage>
</organism>
<protein>
    <submittedName>
        <fullName evidence="8">Lipopolysaccharide biosynthesis protein</fullName>
    </submittedName>
</protein>
<accession>A0ABR8S8Z5</accession>
<evidence type="ECO:0000256" key="2">
    <source>
        <dbReference type="ARBA" id="ARBA00022475"/>
    </source>
</evidence>
<dbReference type="InterPro" id="IPR003856">
    <property type="entry name" value="LPS_length_determ_N"/>
</dbReference>
<name>A0ABR8S8Z5_9BURK</name>
<evidence type="ECO:0000313" key="9">
    <source>
        <dbReference type="Proteomes" id="UP000634919"/>
    </source>
</evidence>
<dbReference type="EMBL" id="JACSQK010000003">
    <property type="protein sequence ID" value="MBD7959961.1"/>
    <property type="molecule type" value="Genomic_DNA"/>
</dbReference>
<evidence type="ECO:0000256" key="6">
    <source>
        <dbReference type="SAM" id="Phobius"/>
    </source>
</evidence>
<evidence type="ECO:0000256" key="1">
    <source>
        <dbReference type="ARBA" id="ARBA00004651"/>
    </source>
</evidence>
<gene>
    <name evidence="8" type="ORF">H9646_05670</name>
</gene>
<dbReference type="PANTHER" id="PTHR32309:SF31">
    <property type="entry name" value="CAPSULAR EXOPOLYSACCHARIDE FAMILY"/>
    <property type="match status" value="1"/>
</dbReference>
<feature type="transmembrane region" description="Helical" evidence="6">
    <location>
        <begin position="243"/>
        <end position="262"/>
    </location>
</feature>